<dbReference type="GO" id="GO:0005737">
    <property type="term" value="C:cytoplasm"/>
    <property type="evidence" value="ECO:0007669"/>
    <property type="project" value="UniProtKB-SubCell"/>
</dbReference>
<dbReference type="EC" id="2.1.1.144" evidence="5"/>
<dbReference type="PANTHER" id="PTHR43861">
    <property type="entry name" value="TRANS-ACONITATE 2-METHYLTRANSFERASE-RELATED"/>
    <property type="match status" value="1"/>
</dbReference>
<reference evidence="7 8" key="1">
    <citation type="submission" date="2019-02" db="EMBL/GenBank/DDBJ databases">
        <title>Draft genome sequence of Amycolatopsis sp. 8-3EHSu isolated from roots of Suaeda maritima.</title>
        <authorList>
            <person name="Duangmal K."/>
            <person name="Chantavorakit T."/>
        </authorList>
    </citation>
    <scope>NUCLEOTIDE SEQUENCE [LARGE SCALE GENOMIC DNA]</scope>
    <source>
        <strain evidence="7 8">8-3EHSu</strain>
    </source>
</reference>
<dbReference type="Gene3D" id="3.40.50.150">
    <property type="entry name" value="Vaccinia Virus protein VP39"/>
    <property type="match status" value="1"/>
</dbReference>
<dbReference type="GO" id="GO:0030798">
    <property type="term" value="F:trans-aconitate 2-methyltransferase activity"/>
    <property type="evidence" value="ECO:0007669"/>
    <property type="project" value="UniProtKB-UniRule"/>
</dbReference>
<dbReference type="EMBL" id="SFCC01000017">
    <property type="protein sequence ID" value="RZQ60329.1"/>
    <property type="molecule type" value="Genomic_DNA"/>
</dbReference>
<dbReference type="NCBIfam" id="NF010703">
    <property type="entry name" value="PRK14103.1"/>
    <property type="match status" value="1"/>
</dbReference>
<evidence type="ECO:0000256" key="3">
    <source>
        <dbReference type="ARBA" id="ARBA00022679"/>
    </source>
</evidence>
<feature type="domain" description="Methyltransferase" evidence="6">
    <location>
        <begin position="33"/>
        <end position="112"/>
    </location>
</feature>
<name>A0A4Q7J0J7_9PSEU</name>
<evidence type="ECO:0000256" key="1">
    <source>
        <dbReference type="ARBA" id="ARBA00022490"/>
    </source>
</evidence>
<protein>
    <recommendedName>
        <fullName evidence="5">Trans-aconitate 2-methyltransferase</fullName>
        <ecNumber evidence="5">2.1.1.144</ecNumber>
    </recommendedName>
</protein>
<evidence type="ECO:0000313" key="8">
    <source>
        <dbReference type="Proteomes" id="UP000292003"/>
    </source>
</evidence>
<keyword evidence="2 5" id="KW-0489">Methyltransferase</keyword>
<comment type="catalytic activity">
    <reaction evidence="5">
        <text>trans-aconitate + S-adenosyl-L-methionine = (E)-3-(methoxycarbonyl)pent-2-enedioate + S-adenosyl-L-homocysteine</text>
        <dbReference type="Rhea" id="RHEA:14969"/>
        <dbReference type="ChEBI" id="CHEBI:15708"/>
        <dbReference type="ChEBI" id="CHEBI:57470"/>
        <dbReference type="ChEBI" id="CHEBI:57856"/>
        <dbReference type="ChEBI" id="CHEBI:59789"/>
        <dbReference type="EC" id="2.1.1.144"/>
    </reaction>
</comment>
<comment type="caution">
    <text evidence="7">The sequence shown here is derived from an EMBL/GenBank/DDBJ whole genome shotgun (WGS) entry which is preliminary data.</text>
</comment>
<dbReference type="InterPro" id="IPR041698">
    <property type="entry name" value="Methyltransf_25"/>
</dbReference>
<proteinExistence type="inferred from homology"/>
<evidence type="ECO:0000259" key="6">
    <source>
        <dbReference type="Pfam" id="PF13649"/>
    </source>
</evidence>
<dbReference type="Gene3D" id="1.10.150.290">
    <property type="entry name" value="S-adenosyl-L-methionine-dependent methyltransferases"/>
    <property type="match status" value="1"/>
</dbReference>
<dbReference type="SUPFAM" id="SSF53335">
    <property type="entry name" value="S-adenosyl-L-methionine-dependent methyltransferases"/>
    <property type="match status" value="1"/>
</dbReference>
<dbReference type="InterPro" id="IPR023149">
    <property type="entry name" value="Trans_acon_MeTrfase_C"/>
</dbReference>
<dbReference type="InterPro" id="IPR023506">
    <property type="entry name" value="Trans-aconitate_MeTrfase"/>
</dbReference>
<organism evidence="7 8">
    <name type="scientific">Amycolatopsis suaedae</name>
    <dbReference type="NCBI Taxonomy" id="2510978"/>
    <lineage>
        <taxon>Bacteria</taxon>
        <taxon>Bacillati</taxon>
        <taxon>Actinomycetota</taxon>
        <taxon>Actinomycetes</taxon>
        <taxon>Pseudonocardiales</taxon>
        <taxon>Pseudonocardiaceae</taxon>
        <taxon>Amycolatopsis</taxon>
    </lineage>
</organism>
<keyword evidence="4 5" id="KW-0949">S-adenosyl-L-methionine</keyword>
<comment type="function">
    <text evidence="5">Catalyzes the S-adenosylmethionine monomethyl esterification of trans-aconitate.</text>
</comment>
<evidence type="ECO:0000256" key="5">
    <source>
        <dbReference type="HAMAP-Rule" id="MF_00560"/>
    </source>
</evidence>
<evidence type="ECO:0000313" key="7">
    <source>
        <dbReference type="EMBL" id="RZQ60329.1"/>
    </source>
</evidence>
<dbReference type="CDD" id="cd02440">
    <property type="entry name" value="AdoMet_MTases"/>
    <property type="match status" value="1"/>
</dbReference>
<dbReference type="PANTHER" id="PTHR43861:SF1">
    <property type="entry name" value="TRANS-ACONITATE 2-METHYLTRANSFERASE"/>
    <property type="match status" value="1"/>
</dbReference>
<accession>A0A4Q7J0J7</accession>
<dbReference type="HAMAP" id="MF_00560">
    <property type="entry name" value="Tran_acon_Me_trans"/>
    <property type="match status" value="1"/>
</dbReference>
<keyword evidence="3 5" id="KW-0808">Transferase</keyword>
<dbReference type="RefSeq" id="WP_130478717.1">
    <property type="nucleotide sequence ID" value="NZ_SFCC01000017.1"/>
</dbReference>
<dbReference type="AlphaFoldDB" id="A0A4Q7J0J7"/>
<dbReference type="Pfam" id="PF13649">
    <property type="entry name" value="Methyltransf_25"/>
    <property type="match status" value="1"/>
</dbReference>
<dbReference type="Proteomes" id="UP000292003">
    <property type="component" value="Unassembled WGS sequence"/>
</dbReference>
<comment type="similarity">
    <text evidence="5">Belongs to the methyltransferase superfamily. Tam family.</text>
</comment>
<dbReference type="OrthoDB" id="9795085at2"/>
<dbReference type="GO" id="GO:0032259">
    <property type="term" value="P:methylation"/>
    <property type="evidence" value="ECO:0007669"/>
    <property type="project" value="UniProtKB-KW"/>
</dbReference>
<gene>
    <name evidence="5" type="primary">tam</name>
    <name evidence="7" type="ORF">EWH70_28925</name>
</gene>
<evidence type="ECO:0000256" key="4">
    <source>
        <dbReference type="ARBA" id="ARBA00022691"/>
    </source>
</evidence>
<evidence type="ECO:0000256" key="2">
    <source>
        <dbReference type="ARBA" id="ARBA00022603"/>
    </source>
</evidence>
<comment type="subcellular location">
    <subcellularLocation>
        <location evidence="5">Cytoplasm</location>
    </subcellularLocation>
</comment>
<dbReference type="InterPro" id="IPR029063">
    <property type="entry name" value="SAM-dependent_MTases_sf"/>
</dbReference>
<keyword evidence="8" id="KW-1185">Reference proteome</keyword>
<keyword evidence="1 5" id="KW-0963">Cytoplasm</keyword>
<sequence length="257" mass="28572">MWDPGKYLDFADLRARPFYDLISRIGADSPRRVVDLGCGPGTLTAVLARRWPSATLQAFDSSPDMVAAARERGVDAEVGDVTEWVPEPDTDVVVSNAVLQWVPTHRELLDRWVGQLPGGATLAVQVPGNLGAPSHELVRKLARTPRWAAQLDDVVFREQDAVADPVVYADQLTDAGCAVDAWETTYLQPLRGEDPVLEWITGTALRPVKAALPEQDWQRFRYELGGLLRDAYPRRPDGVTWFPFRRIFVVAVTGQSR</sequence>